<accession>B3NRG6</accession>
<gene>
    <name evidence="2" type="primary">Dere\GG20407</name>
    <name evidence="2" type="synonym">dere_GLEANR_5207</name>
    <name evidence="2" type="synonym">GG20407</name>
    <name evidence="2" type="ORF">Dere_GG20407</name>
</gene>
<feature type="region of interest" description="Disordered" evidence="1">
    <location>
        <begin position="662"/>
        <end position="690"/>
    </location>
</feature>
<dbReference type="HOGENOM" id="CLU_318923_0_0_1"/>
<dbReference type="KEGG" id="der:6549158"/>
<feature type="compositionally biased region" description="Polar residues" evidence="1">
    <location>
        <begin position="130"/>
        <end position="140"/>
    </location>
</feature>
<name>B3NRG6_DROER</name>
<evidence type="ECO:0000256" key="1">
    <source>
        <dbReference type="SAM" id="MobiDB-lite"/>
    </source>
</evidence>
<feature type="compositionally biased region" description="Basic and acidic residues" evidence="1">
    <location>
        <begin position="106"/>
        <end position="129"/>
    </location>
</feature>
<dbReference type="OrthoDB" id="7860783at2759"/>
<feature type="region of interest" description="Disordered" evidence="1">
    <location>
        <begin position="489"/>
        <end position="542"/>
    </location>
</feature>
<reference evidence="2 3" key="2">
    <citation type="journal article" date="2008" name="Bioinformatics">
        <title>Assembly reconciliation.</title>
        <authorList>
            <person name="Zimin A.V."/>
            <person name="Smith D.R."/>
            <person name="Sutton G."/>
            <person name="Yorke J.A."/>
        </authorList>
    </citation>
    <scope>NUCLEOTIDE SEQUENCE [LARGE SCALE GENOMIC DNA]</scope>
    <source>
        <strain evidence="2 3">TSC#14021-0224.01</strain>
    </source>
</reference>
<proteinExistence type="predicted"/>
<feature type="compositionally biased region" description="Low complexity" evidence="1">
    <location>
        <begin position="520"/>
        <end position="531"/>
    </location>
</feature>
<keyword evidence="3" id="KW-1185">Reference proteome</keyword>
<dbReference type="AlphaFoldDB" id="B3NRG6"/>
<feature type="compositionally biased region" description="Polar residues" evidence="1">
    <location>
        <begin position="508"/>
        <end position="519"/>
    </location>
</feature>
<feature type="compositionally biased region" description="Basic and acidic residues" evidence="1">
    <location>
        <begin position="376"/>
        <end position="392"/>
    </location>
</feature>
<feature type="compositionally biased region" description="Basic residues" evidence="1">
    <location>
        <begin position="667"/>
        <end position="679"/>
    </location>
</feature>
<protein>
    <submittedName>
        <fullName evidence="2">Uncharacterized protein</fullName>
    </submittedName>
</protein>
<dbReference type="EMBL" id="CH954179">
    <property type="protein sequence ID" value="EDV56118.2"/>
    <property type="molecule type" value="Genomic_DNA"/>
</dbReference>
<feature type="compositionally biased region" description="Basic residues" evidence="1">
    <location>
        <begin position="84"/>
        <end position="98"/>
    </location>
</feature>
<organism evidence="2 3">
    <name type="scientific">Drosophila erecta</name>
    <name type="common">Fruit fly</name>
    <dbReference type="NCBI Taxonomy" id="7220"/>
    <lineage>
        <taxon>Eukaryota</taxon>
        <taxon>Metazoa</taxon>
        <taxon>Ecdysozoa</taxon>
        <taxon>Arthropoda</taxon>
        <taxon>Hexapoda</taxon>
        <taxon>Insecta</taxon>
        <taxon>Pterygota</taxon>
        <taxon>Neoptera</taxon>
        <taxon>Endopterygota</taxon>
        <taxon>Diptera</taxon>
        <taxon>Brachycera</taxon>
        <taxon>Muscomorpha</taxon>
        <taxon>Ephydroidea</taxon>
        <taxon>Drosophilidae</taxon>
        <taxon>Drosophila</taxon>
        <taxon>Sophophora</taxon>
    </lineage>
</organism>
<feature type="compositionally biased region" description="Basic residues" evidence="1">
    <location>
        <begin position="532"/>
        <end position="542"/>
    </location>
</feature>
<feature type="compositionally biased region" description="Low complexity" evidence="1">
    <location>
        <begin position="59"/>
        <end position="70"/>
    </location>
</feature>
<reference evidence="2 3" key="1">
    <citation type="journal article" date="2007" name="Nature">
        <title>Evolution of genes and genomes on the Drosophila phylogeny.</title>
        <authorList>
            <consortium name="Drosophila 12 Genomes Consortium"/>
            <person name="Clark A.G."/>
            <person name="Eisen M.B."/>
            <person name="Smith D.R."/>
            <person name="Bergman C.M."/>
            <person name="Oliver B."/>
            <person name="Markow T.A."/>
            <person name="Kaufman T.C."/>
            <person name="Kellis M."/>
            <person name="Gelbart W."/>
            <person name="Iyer V.N."/>
            <person name="Pollard D.A."/>
            <person name="Sackton T.B."/>
            <person name="Larracuente A.M."/>
            <person name="Singh N.D."/>
            <person name="Abad J.P."/>
            <person name="Abt D.N."/>
            <person name="Adryan B."/>
            <person name="Aguade M."/>
            <person name="Akashi H."/>
            <person name="Anderson W.W."/>
            <person name="Aquadro C.F."/>
            <person name="Ardell D.H."/>
            <person name="Arguello R."/>
            <person name="Artieri C.G."/>
            <person name="Barbash D.A."/>
            <person name="Barker D."/>
            <person name="Barsanti P."/>
            <person name="Batterham P."/>
            <person name="Batzoglou S."/>
            <person name="Begun D."/>
            <person name="Bhutkar A."/>
            <person name="Blanco E."/>
            <person name="Bosak S.A."/>
            <person name="Bradley R.K."/>
            <person name="Brand A.D."/>
            <person name="Brent M.R."/>
            <person name="Brooks A.N."/>
            <person name="Brown R.H."/>
            <person name="Butlin R.K."/>
            <person name="Caggese C."/>
            <person name="Calvi B.R."/>
            <person name="Bernardo de Carvalho A."/>
            <person name="Caspi A."/>
            <person name="Castrezana S."/>
            <person name="Celniker S.E."/>
            <person name="Chang J.L."/>
            <person name="Chapple C."/>
            <person name="Chatterji S."/>
            <person name="Chinwalla A."/>
            <person name="Civetta A."/>
            <person name="Clifton S.W."/>
            <person name="Comeron J.M."/>
            <person name="Costello J.C."/>
            <person name="Coyne J.A."/>
            <person name="Daub J."/>
            <person name="David R.G."/>
            <person name="Delcher A.L."/>
            <person name="Delehaunty K."/>
            <person name="Do C.B."/>
            <person name="Ebling H."/>
            <person name="Edwards K."/>
            <person name="Eickbush T."/>
            <person name="Evans J.D."/>
            <person name="Filipski A."/>
            <person name="Findeiss S."/>
            <person name="Freyhult E."/>
            <person name="Fulton L."/>
            <person name="Fulton R."/>
            <person name="Garcia A.C."/>
            <person name="Gardiner A."/>
            <person name="Garfield D.A."/>
            <person name="Garvin B.E."/>
            <person name="Gibson G."/>
            <person name="Gilbert D."/>
            <person name="Gnerre S."/>
            <person name="Godfrey J."/>
            <person name="Good R."/>
            <person name="Gotea V."/>
            <person name="Gravely B."/>
            <person name="Greenberg A.J."/>
            <person name="Griffiths-Jones S."/>
            <person name="Gross S."/>
            <person name="Guigo R."/>
            <person name="Gustafson E.A."/>
            <person name="Haerty W."/>
            <person name="Hahn M.W."/>
            <person name="Halligan D.L."/>
            <person name="Halpern A.L."/>
            <person name="Halter G.M."/>
            <person name="Han M.V."/>
            <person name="Heger A."/>
            <person name="Hillier L."/>
            <person name="Hinrichs A.S."/>
            <person name="Holmes I."/>
            <person name="Hoskins R.A."/>
            <person name="Hubisz M.J."/>
            <person name="Hultmark D."/>
            <person name="Huntley M.A."/>
            <person name="Jaffe D.B."/>
            <person name="Jagadeeshan S."/>
            <person name="Jeck W.R."/>
            <person name="Johnson J."/>
            <person name="Jones C.D."/>
            <person name="Jordan W.C."/>
            <person name="Karpen G.H."/>
            <person name="Kataoka E."/>
            <person name="Keightley P.D."/>
            <person name="Kheradpour P."/>
            <person name="Kirkness E.F."/>
            <person name="Koerich L.B."/>
            <person name="Kristiansen K."/>
            <person name="Kudrna D."/>
            <person name="Kulathinal R.J."/>
            <person name="Kumar S."/>
            <person name="Kwok R."/>
            <person name="Lander E."/>
            <person name="Langley C.H."/>
            <person name="Lapoint R."/>
            <person name="Lazzaro B.P."/>
            <person name="Lee S.J."/>
            <person name="Levesque L."/>
            <person name="Li R."/>
            <person name="Lin C.F."/>
            <person name="Lin M.F."/>
            <person name="Lindblad-Toh K."/>
            <person name="Llopart A."/>
            <person name="Long M."/>
            <person name="Low L."/>
            <person name="Lozovsky E."/>
            <person name="Lu J."/>
            <person name="Luo M."/>
            <person name="Machado C.A."/>
            <person name="Makalowski W."/>
            <person name="Marzo M."/>
            <person name="Matsuda M."/>
            <person name="Matzkin L."/>
            <person name="McAllister B."/>
            <person name="McBride C.S."/>
            <person name="McKernan B."/>
            <person name="McKernan K."/>
            <person name="Mendez-Lago M."/>
            <person name="Minx P."/>
            <person name="Mollenhauer M.U."/>
            <person name="Montooth K."/>
            <person name="Mount S.M."/>
            <person name="Mu X."/>
            <person name="Myers E."/>
            <person name="Negre B."/>
            <person name="Newfeld S."/>
            <person name="Nielsen R."/>
            <person name="Noor M.A."/>
            <person name="O'Grady P."/>
            <person name="Pachter L."/>
            <person name="Papaceit M."/>
            <person name="Parisi M.J."/>
            <person name="Parisi M."/>
            <person name="Parts L."/>
            <person name="Pedersen J.S."/>
            <person name="Pesole G."/>
            <person name="Phillippy A.M."/>
            <person name="Ponting C.P."/>
            <person name="Pop M."/>
            <person name="Porcelli D."/>
            <person name="Powell J.R."/>
            <person name="Prohaska S."/>
            <person name="Pruitt K."/>
            <person name="Puig M."/>
            <person name="Quesneville H."/>
            <person name="Ram K.R."/>
            <person name="Rand D."/>
            <person name="Rasmussen M.D."/>
            <person name="Reed L.K."/>
            <person name="Reenan R."/>
            <person name="Reily A."/>
            <person name="Remington K.A."/>
            <person name="Rieger T.T."/>
            <person name="Ritchie M.G."/>
            <person name="Robin C."/>
            <person name="Rogers Y.H."/>
            <person name="Rohde C."/>
            <person name="Rozas J."/>
            <person name="Rubenfield M.J."/>
            <person name="Ruiz A."/>
            <person name="Russo S."/>
            <person name="Salzberg S.L."/>
            <person name="Sanchez-Gracia A."/>
            <person name="Saranga D.J."/>
            <person name="Sato H."/>
            <person name="Schaeffer S.W."/>
            <person name="Schatz M.C."/>
            <person name="Schlenke T."/>
            <person name="Schwartz R."/>
            <person name="Segarra C."/>
            <person name="Singh R.S."/>
            <person name="Sirot L."/>
            <person name="Sirota M."/>
            <person name="Sisneros N.B."/>
            <person name="Smith C.D."/>
            <person name="Smith T.F."/>
            <person name="Spieth J."/>
            <person name="Stage D.E."/>
            <person name="Stark A."/>
            <person name="Stephan W."/>
            <person name="Strausberg R.L."/>
            <person name="Strempel S."/>
            <person name="Sturgill D."/>
            <person name="Sutton G."/>
            <person name="Sutton G.G."/>
            <person name="Tao W."/>
            <person name="Teichmann S."/>
            <person name="Tobari Y.N."/>
            <person name="Tomimura Y."/>
            <person name="Tsolas J.M."/>
            <person name="Valente V.L."/>
            <person name="Venter E."/>
            <person name="Venter J.C."/>
            <person name="Vicario S."/>
            <person name="Vieira F.G."/>
            <person name="Vilella A.J."/>
            <person name="Villasante A."/>
            <person name="Walenz B."/>
            <person name="Wang J."/>
            <person name="Wasserman M."/>
            <person name="Watts T."/>
            <person name="Wilson D."/>
            <person name="Wilson R.K."/>
            <person name="Wing R.A."/>
            <person name="Wolfner M.F."/>
            <person name="Wong A."/>
            <person name="Wong G.K."/>
            <person name="Wu C.I."/>
            <person name="Wu G."/>
            <person name="Yamamoto D."/>
            <person name="Yang H.P."/>
            <person name="Yang S.P."/>
            <person name="Yorke J.A."/>
            <person name="Yoshida K."/>
            <person name="Zdobnov E."/>
            <person name="Zhang P."/>
            <person name="Zhang Y."/>
            <person name="Zimin A.V."/>
            <person name="Baldwin J."/>
            <person name="Abdouelleil A."/>
            <person name="Abdulkadir J."/>
            <person name="Abebe A."/>
            <person name="Abera B."/>
            <person name="Abreu J."/>
            <person name="Acer S.C."/>
            <person name="Aftuck L."/>
            <person name="Alexander A."/>
            <person name="An P."/>
            <person name="Anderson E."/>
            <person name="Anderson S."/>
            <person name="Arachi H."/>
            <person name="Azer M."/>
            <person name="Bachantsang P."/>
            <person name="Barry A."/>
            <person name="Bayul T."/>
            <person name="Berlin A."/>
            <person name="Bessette D."/>
            <person name="Bloom T."/>
            <person name="Blye J."/>
            <person name="Boguslavskiy L."/>
            <person name="Bonnet C."/>
            <person name="Boukhgalter B."/>
            <person name="Bourzgui I."/>
            <person name="Brown A."/>
            <person name="Cahill P."/>
            <person name="Channer S."/>
            <person name="Cheshatsang Y."/>
            <person name="Chuda L."/>
            <person name="Citroen M."/>
            <person name="Collymore A."/>
            <person name="Cooke P."/>
            <person name="Costello M."/>
            <person name="D'Aco K."/>
            <person name="Daza R."/>
            <person name="De Haan G."/>
            <person name="DeGray S."/>
            <person name="DeMaso C."/>
            <person name="Dhargay N."/>
            <person name="Dooley K."/>
            <person name="Dooley E."/>
            <person name="Doricent M."/>
            <person name="Dorje P."/>
            <person name="Dorjee K."/>
            <person name="Dupes A."/>
            <person name="Elong R."/>
            <person name="Falk J."/>
            <person name="Farina A."/>
            <person name="Faro S."/>
            <person name="Ferguson D."/>
            <person name="Fisher S."/>
            <person name="Foley C.D."/>
            <person name="Franke A."/>
            <person name="Friedrich D."/>
            <person name="Gadbois L."/>
            <person name="Gearin G."/>
            <person name="Gearin C.R."/>
            <person name="Giannoukos G."/>
            <person name="Goode T."/>
            <person name="Graham J."/>
            <person name="Grandbois E."/>
            <person name="Grewal S."/>
            <person name="Gyaltsen K."/>
            <person name="Hafez N."/>
            <person name="Hagos B."/>
            <person name="Hall J."/>
            <person name="Henson C."/>
            <person name="Hollinger A."/>
            <person name="Honan T."/>
            <person name="Huard M.D."/>
            <person name="Hughes L."/>
            <person name="Hurhula B."/>
            <person name="Husby M.E."/>
            <person name="Kamat A."/>
            <person name="Kanga B."/>
            <person name="Kashin S."/>
            <person name="Khazanovich D."/>
            <person name="Kisner P."/>
            <person name="Lance K."/>
            <person name="Lara M."/>
            <person name="Lee W."/>
            <person name="Lennon N."/>
            <person name="Letendre F."/>
            <person name="LeVine R."/>
            <person name="Lipovsky A."/>
            <person name="Liu X."/>
            <person name="Liu J."/>
            <person name="Liu S."/>
            <person name="Lokyitsang T."/>
            <person name="Lokyitsang Y."/>
            <person name="Lubonja R."/>
            <person name="Lui A."/>
            <person name="MacDonald P."/>
            <person name="Magnisalis V."/>
            <person name="Maru K."/>
            <person name="Matthews C."/>
            <person name="McCusker W."/>
            <person name="McDonough S."/>
            <person name="Mehta T."/>
            <person name="Meldrim J."/>
            <person name="Meneus L."/>
            <person name="Mihai O."/>
            <person name="Mihalev A."/>
            <person name="Mihova T."/>
            <person name="Mittelman R."/>
            <person name="Mlenga V."/>
            <person name="Montmayeur A."/>
            <person name="Mulrain L."/>
            <person name="Navidi A."/>
            <person name="Naylor J."/>
            <person name="Negash T."/>
            <person name="Nguyen T."/>
            <person name="Nguyen N."/>
            <person name="Nicol R."/>
            <person name="Norbu C."/>
            <person name="Norbu N."/>
            <person name="Novod N."/>
            <person name="O'Neill B."/>
            <person name="Osman S."/>
            <person name="Markiewicz E."/>
            <person name="Oyono O.L."/>
            <person name="Patti C."/>
            <person name="Phunkhang P."/>
            <person name="Pierre F."/>
            <person name="Priest M."/>
            <person name="Raghuraman S."/>
            <person name="Rege F."/>
            <person name="Reyes R."/>
            <person name="Rise C."/>
            <person name="Rogov P."/>
            <person name="Ross K."/>
            <person name="Ryan E."/>
            <person name="Settipalli S."/>
            <person name="Shea T."/>
            <person name="Sherpa N."/>
            <person name="Shi L."/>
            <person name="Shih D."/>
            <person name="Sparrow T."/>
            <person name="Spaulding J."/>
            <person name="Stalker J."/>
            <person name="Stange-Thomann N."/>
            <person name="Stavropoulos S."/>
            <person name="Stone C."/>
            <person name="Strader C."/>
            <person name="Tesfaye S."/>
            <person name="Thomson T."/>
            <person name="Thoulutsang Y."/>
            <person name="Thoulutsang D."/>
            <person name="Topham K."/>
            <person name="Topping I."/>
            <person name="Tsamla T."/>
            <person name="Vassiliev H."/>
            <person name="Vo A."/>
            <person name="Wangchuk T."/>
            <person name="Wangdi T."/>
            <person name="Weiand M."/>
            <person name="Wilkinson J."/>
            <person name="Wilson A."/>
            <person name="Yadav S."/>
            <person name="Young G."/>
            <person name="Yu Q."/>
            <person name="Zembek L."/>
            <person name="Zhong D."/>
            <person name="Zimmer A."/>
            <person name="Zwirko Z."/>
            <person name="Jaffe D.B."/>
            <person name="Alvarez P."/>
            <person name="Brockman W."/>
            <person name="Butler J."/>
            <person name="Chin C."/>
            <person name="Gnerre S."/>
            <person name="Grabherr M."/>
            <person name="Kleber M."/>
            <person name="Mauceli E."/>
            <person name="MacCallum I."/>
        </authorList>
    </citation>
    <scope>NUCLEOTIDE SEQUENCE [LARGE SCALE GENOMIC DNA]</scope>
    <source>
        <strain evidence="2 3">TSC#14021-0224.01</strain>
    </source>
</reference>
<feature type="region of interest" description="Disordered" evidence="1">
    <location>
        <begin position="352"/>
        <end position="393"/>
    </location>
</feature>
<feature type="region of interest" description="Disordered" evidence="1">
    <location>
        <begin position="59"/>
        <end position="162"/>
    </location>
</feature>
<sequence>MEAPRNHAPENQKNSRNPAEIGGQSLLPGQRIPPYATPISIAKRPLVSASPRILFSRPSLQLSLSESKSLNYTTPTLLAQRPTTPKKHKRREQHRKKLKENVQVQDSKKQESIKQDRPSKRKGGDKFQHQSDLNKTQNAPQDLRLNKKSDHHYRNALGQPKLERIREMKKQKSFAKNSEQALFKQLSTERVTKSNLRRTGQLDTSLGIYRKIKEDNKPQVGFKPYSSMLEEVNGEMSKHFSTLRSMHELKVPVPEQSPHRRTSDRSTTPYTETFDEMLRGKISEFHPILKSSNRLEIASTMTKFSRASKNTLKGRLRTETRTFDELITDRDMKMPERLPLLKSRTLLGSTVSIHETKGLSKSKPRKNPEPSSLRATETHRHMSGDKANERHSKPFGKMLRGKEMIIPELNRALTSHFRINHAGQTTSSNWMDQDPIASTPPFAEQEVLQPSEKVLATEKRVDVRPSHQISIIKKPEIWQTFREHSVMKEPEVSQDSATVPLAPKPKNRITTAQPKSKYQSSTSSEFSLRSIRSSRHRVSPAPGRKIKLKKFSYYIKNSVPDRRILAQMNSKYPISYLKSERTTFYGRTPSQTSSDRYQQSVGSVISTAGIAQSLIAKQKREINKHEALDADEHLFESFPDDYDPLDGIKKTMSDIIAGVAKEEKSYKKSQSKRSKHKAKTHDPADPALGAFSDRQSILSLRRTSQEVKTRESQALKDLHMREQVHETFYAKERASVQARIEKLMQEVAIREDFRPKKKPRDFVTENIVRLSNMPPTKGSLAVENGKPQKKYPSLIRILAPHEYPVNLSRVPKIPEVNMCPATDPPKPIRIRLYSDKIWRDQMNTYQSEMKKPSADAKVCRLSERKKCDCYLCKLLLKGKHQRESHFIQKAKAQRRRLELRSYYLELRKRERERGMCCP</sequence>
<evidence type="ECO:0000313" key="3">
    <source>
        <dbReference type="Proteomes" id="UP000008711"/>
    </source>
</evidence>
<feature type="compositionally biased region" description="Polar residues" evidence="1">
    <location>
        <begin position="71"/>
        <end position="83"/>
    </location>
</feature>
<feature type="region of interest" description="Disordered" evidence="1">
    <location>
        <begin position="1"/>
        <end position="36"/>
    </location>
</feature>
<dbReference type="Proteomes" id="UP000008711">
    <property type="component" value="Unassembled WGS sequence"/>
</dbReference>
<evidence type="ECO:0000313" key="2">
    <source>
        <dbReference type="EMBL" id="EDV56118.2"/>
    </source>
</evidence>
<feature type="compositionally biased region" description="Basic and acidic residues" evidence="1">
    <location>
        <begin position="1"/>
        <end position="10"/>
    </location>
</feature>